<dbReference type="AlphaFoldDB" id="A0A0D2PM86"/>
<keyword evidence="3" id="KW-1185">Reference proteome</keyword>
<gene>
    <name evidence="2" type="ORF">HYPSUDRAFT_518477</name>
</gene>
<evidence type="ECO:0000313" key="2">
    <source>
        <dbReference type="EMBL" id="KJA29431.1"/>
    </source>
</evidence>
<evidence type="ECO:0000313" key="3">
    <source>
        <dbReference type="Proteomes" id="UP000054270"/>
    </source>
</evidence>
<reference evidence="3" key="1">
    <citation type="submission" date="2014-04" db="EMBL/GenBank/DDBJ databases">
        <title>Evolutionary Origins and Diversification of the Mycorrhizal Mutualists.</title>
        <authorList>
            <consortium name="DOE Joint Genome Institute"/>
            <consortium name="Mycorrhizal Genomics Consortium"/>
            <person name="Kohler A."/>
            <person name="Kuo A."/>
            <person name="Nagy L.G."/>
            <person name="Floudas D."/>
            <person name="Copeland A."/>
            <person name="Barry K.W."/>
            <person name="Cichocki N."/>
            <person name="Veneault-Fourrey C."/>
            <person name="LaButti K."/>
            <person name="Lindquist E.A."/>
            <person name="Lipzen A."/>
            <person name="Lundell T."/>
            <person name="Morin E."/>
            <person name="Murat C."/>
            <person name="Riley R."/>
            <person name="Ohm R."/>
            <person name="Sun H."/>
            <person name="Tunlid A."/>
            <person name="Henrissat B."/>
            <person name="Grigoriev I.V."/>
            <person name="Hibbett D.S."/>
            <person name="Martin F."/>
        </authorList>
    </citation>
    <scope>NUCLEOTIDE SEQUENCE [LARGE SCALE GENOMIC DNA]</scope>
    <source>
        <strain evidence="3">FD-334 SS-4</strain>
    </source>
</reference>
<protein>
    <submittedName>
        <fullName evidence="2">Uncharacterized protein</fullName>
    </submittedName>
</protein>
<keyword evidence="1" id="KW-0812">Transmembrane</keyword>
<feature type="transmembrane region" description="Helical" evidence="1">
    <location>
        <begin position="15"/>
        <end position="37"/>
    </location>
</feature>
<sequence length="95" mass="10373">MLHSGLVALGLKDGYLLAVCAAPAYIPPWSAVIMRIFSGAVMAMGAKRIFCCALLKRVPRTATGVLRKCKLVVTLSLLSGQVYQELLQHFPDLLW</sequence>
<organism evidence="2 3">
    <name type="scientific">Hypholoma sublateritium (strain FD-334 SS-4)</name>
    <dbReference type="NCBI Taxonomy" id="945553"/>
    <lineage>
        <taxon>Eukaryota</taxon>
        <taxon>Fungi</taxon>
        <taxon>Dikarya</taxon>
        <taxon>Basidiomycota</taxon>
        <taxon>Agaricomycotina</taxon>
        <taxon>Agaricomycetes</taxon>
        <taxon>Agaricomycetidae</taxon>
        <taxon>Agaricales</taxon>
        <taxon>Agaricineae</taxon>
        <taxon>Strophariaceae</taxon>
        <taxon>Hypholoma</taxon>
    </lineage>
</organism>
<name>A0A0D2PM86_HYPSF</name>
<keyword evidence="1" id="KW-0472">Membrane</keyword>
<proteinExistence type="predicted"/>
<dbReference type="EMBL" id="KN817519">
    <property type="protein sequence ID" value="KJA29431.1"/>
    <property type="molecule type" value="Genomic_DNA"/>
</dbReference>
<dbReference type="Proteomes" id="UP000054270">
    <property type="component" value="Unassembled WGS sequence"/>
</dbReference>
<keyword evidence="1" id="KW-1133">Transmembrane helix</keyword>
<accession>A0A0D2PM86</accession>
<evidence type="ECO:0000256" key="1">
    <source>
        <dbReference type="SAM" id="Phobius"/>
    </source>
</evidence>